<evidence type="ECO:0000256" key="1">
    <source>
        <dbReference type="ARBA" id="ARBA00004496"/>
    </source>
</evidence>
<dbReference type="GO" id="GO:0042803">
    <property type="term" value="F:protein homodimerization activity"/>
    <property type="evidence" value="ECO:0007669"/>
    <property type="project" value="InterPro"/>
</dbReference>
<dbReference type="InterPro" id="IPR000740">
    <property type="entry name" value="GrpE"/>
</dbReference>
<dbReference type="CDD" id="cd00446">
    <property type="entry name" value="GrpE"/>
    <property type="match status" value="1"/>
</dbReference>
<comment type="subunit">
    <text evidence="3 10">Homodimer.</text>
</comment>
<dbReference type="FunFam" id="2.30.22.10:FF:000001">
    <property type="entry name" value="Protein GrpE"/>
    <property type="match status" value="1"/>
</dbReference>
<evidence type="ECO:0000256" key="2">
    <source>
        <dbReference type="ARBA" id="ARBA00009054"/>
    </source>
</evidence>
<dbReference type="InterPro" id="IPR013805">
    <property type="entry name" value="GrpE_CC"/>
</dbReference>
<comment type="subcellular location">
    <subcellularLocation>
        <location evidence="1 10">Cytoplasm</location>
    </subcellularLocation>
</comment>
<evidence type="ECO:0000256" key="3">
    <source>
        <dbReference type="ARBA" id="ARBA00011738"/>
    </source>
</evidence>
<evidence type="ECO:0000313" key="13">
    <source>
        <dbReference type="EMBL" id="AWI08370.1"/>
    </source>
</evidence>
<dbReference type="KEGG" id="elut:CKA38_03055"/>
<dbReference type="OrthoDB" id="9812586at2"/>
<dbReference type="Pfam" id="PF01025">
    <property type="entry name" value="GrpE"/>
    <property type="match status" value="1"/>
</dbReference>
<evidence type="ECO:0000256" key="12">
    <source>
        <dbReference type="SAM" id="MobiDB-lite"/>
    </source>
</evidence>
<comment type="similarity">
    <text evidence="2 10 11">Belongs to the GrpE family.</text>
</comment>
<gene>
    <name evidence="10 13" type="primary">grpE</name>
    <name evidence="13" type="ORF">CKA38_03055</name>
</gene>
<comment type="function">
    <text evidence="7 10">Participates actively in the response to hyperosmotic and heat shock by preventing the aggregation of stress-denatured proteins, in association with DnaK and GrpE. It is the nucleotide exchange factor for DnaK and may function as a thermosensor. Unfolded proteins bind initially to DnaJ; upon interaction with the DnaJ-bound protein, DnaK hydrolyzes its bound ATP, resulting in the formation of a stable complex. GrpE releases ADP from DnaK; ATP binding to DnaK triggers the release of the substrate protein, thus completing the reaction cycle. Several rounds of ATP-dependent interactions between DnaJ, DnaK and GrpE are required for fully efficient folding.</text>
</comment>
<dbReference type="GO" id="GO:0006457">
    <property type="term" value="P:protein folding"/>
    <property type="evidence" value="ECO:0007669"/>
    <property type="project" value="InterPro"/>
</dbReference>
<keyword evidence="4 10" id="KW-0963">Cytoplasm</keyword>
<dbReference type="SUPFAM" id="SSF58014">
    <property type="entry name" value="Coiled-coil domain of nucleotide exchange factor GrpE"/>
    <property type="match status" value="1"/>
</dbReference>
<dbReference type="GO" id="GO:0000774">
    <property type="term" value="F:adenyl-nucleotide exchange factor activity"/>
    <property type="evidence" value="ECO:0007669"/>
    <property type="project" value="InterPro"/>
</dbReference>
<dbReference type="GO" id="GO:0051087">
    <property type="term" value="F:protein-folding chaperone binding"/>
    <property type="evidence" value="ECO:0007669"/>
    <property type="project" value="InterPro"/>
</dbReference>
<dbReference type="PANTHER" id="PTHR21237">
    <property type="entry name" value="GRPE PROTEIN"/>
    <property type="match status" value="1"/>
</dbReference>
<keyword evidence="5 10" id="KW-0346">Stress response</keyword>
<feature type="compositionally biased region" description="Low complexity" evidence="12">
    <location>
        <begin position="10"/>
        <end position="33"/>
    </location>
</feature>
<dbReference type="EMBL" id="CP023004">
    <property type="protein sequence ID" value="AWI08370.1"/>
    <property type="molecule type" value="Genomic_DNA"/>
</dbReference>
<dbReference type="PRINTS" id="PR00773">
    <property type="entry name" value="GRPEPROTEIN"/>
</dbReference>
<dbReference type="Gene3D" id="2.30.22.10">
    <property type="entry name" value="Head domain of nucleotide exchange factor GrpE"/>
    <property type="match status" value="1"/>
</dbReference>
<dbReference type="Proteomes" id="UP000244896">
    <property type="component" value="Chromosome"/>
</dbReference>
<sequence>MSEHKETSQNPAEAAGTEPNAAAPASQAEPAAENTGAKTQAASVEDQVAAAKKEAAANYDRYVRAVADLENFRRRTLREKDELRQYAASRVLEDMFPIIEALALGLDAAKKPGTEIVSVIEGMDMVLNQIKTTLGKHGLKEINPGAGAKFDPHQEEAIAMQPSADIAEGHVLQVFRAGYSLNGRVLRPASVVVSSGKPDEKNEPAQSKD</sequence>
<dbReference type="SUPFAM" id="SSF51064">
    <property type="entry name" value="Head domain of nucleotide exchange factor GrpE"/>
    <property type="match status" value="1"/>
</dbReference>
<evidence type="ECO:0000256" key="11">
    <source>
        <dbReference type="RuleBase" id="RU004478"/>
    </source>
</evidence>
<name>A0A2U8E0L6_9BACT</name>
<proteinExistence type="inferred from homology"/>
<dbReference type="HAMAP" id="MF_01151">
    <property type="entry name" value="GrpE"/>
    <property type="match status" value="1"/>
</dbReference>
<organism evidence="13 14">
    <name type="scientific">Ereboglobus luteus</name>
    <dbReference type="NCBI Taxonomy" id="1796921"/>
    <lineage>
        <taxon>Bacteria</taxon>
        <taxon>Pseudomonadati</taxon>
        <taxon>Verrucomicrobiota</taxon>
        <taxon>Opitutia</taxon>
        <taxon>Opitutales</taxon>
        <taxon>Opitutaceae</taxon>
        <taxon>Ereboglobus</taxon>
    </lineage>
</organism>
<evidence type="ECO:0000313" key="14">
    <source>
        <dbReference type="Proteomes" id="UP000244896"/>
    </source>
</evidence>
<dbReference type="GO" id="GO:0005737">
    <property type="term" value="C:cytoplasm"/>
    <property type="evidence" value="ECO:0007669"/>
    <property type="project" value="UniProtKB-SubCell"/>
</dbReference>
<dbReference type="InterPro" id="IPR009012">
    <property type="entry name" value="GrpE_head"/>
</dbReference>
<dbReference type="PANTHER" id="PTHR21237:SF23">
    <property type="entry name" value="GRPE PROTEIN HOMOLOG, MITOCHONDRIAL"/>
    <property type="match status" value="1"/>
</dbReference>
<accession>A0A2U8E0L6</accession>
<evidence type="ECO:0000256" key="8">
    <source>
        <dbReference type="ARBA" id="ARBA00072274"/>
    </source>
</evidence>
<dbReference type="RefSeq" id="WP_108824176.1">
    <property type="nucleotide sequence ID" value="NZ_CP023004.1"/>
</dbReference>
<feature type="region of interest" description="Disordered" evidence="12">
    <location>
        <begin position="1"/>
        <end position="49"/>
    </location>
</feature>
<protein>
    <recommendedName>
        <fullName evidence="8 10">Protein GrpE</fullName>
    </recommendedName>
    <alternativeName>
        <fullName evidence="9 10">HSP-70 cofactor</fullName>
    </alternativeName>
</protein>
<evidence type="ECO:0000256" key="10">
    <source>
        <dbReference type="HAMAP-Rule" id="MF_01151"/>
    </source>
</evidence>
<evidence type="ECO:0000256" key="4">
    <source>
        <dbReference type="ARBA" id="ARBA00022490"/>
    </source>
</evidence>
<evidence type="ECO:0000256" key="5">
    <source>
        <dbReference type="ARBA" id="ARBA00023016"/>
    </source>
</evidence>
<evidence type="ECO:0000256" key="9">
    <source>
        <dbReference type="ARBA" id="ARBA00076414"/>
    </source>
</evidence>
<keyword evidence="6 10" id="KW-0143">Chaperone</keyword>
<evidence type="ECO:0000256" key="6">
    <source>
        <dbReference type="ARBA" id="ARBA00023186"/>
    </source>
</evidence>
<dbReference type="Gene3D" id="3.90.20.20">
    <property type="match status" value="1"/>
</dbReference>
<evidence type="ECO:0000256" key="7">
    <source>
        <dbReference type="ARBA" id="ARBA00053401"/>
    </source>
</evidence>
<dbReference type="GO" id="GO:0051082">
    <property type="term" value="F:unfolded protein binding"/>
    <property type="evidence" value="ECO:0007669"/>
    <property type="project" value="TreeGrafter"/>
</dbReference>
<dbReference type="AlphaFoldDB" id="A0A2U8E0L6"/>
<reference evidence="13 14" key="1">
    <citation type="journal article" date="2018" name="Syst. Appl. Microbiol.">
        <title>Ereboglobus luteus gen. nov. sp. nov. from cockroach guts, and new insights into the oxygen relationship of the genera Opitutus and Didymococcus (Verrucomicrobia: Opitutaceae).</title>
        <authorList>
            <person name="Tegtmeier D."/>
            <person name="Belitz A."/>
            <person name="Radek R."/>
            <person name="Heimerl T."/>
            <person name="Brune A."/>
        </authorList>
    </citation>
    <scope>NUCLEOTIDE SEQUENCE [LARGE SCALE GENOMIC DNA]</scope>
    <source>
        <strain evidence="13 14">Ho45</strain>
    </source>
</reference>
<keyword evidence="14" id="KW-1185">Reference proteome</keyword>